<dbReference type="PANTHER" id="PTHR47843:SF2">
    <property type="entry name" value="BTB DOMAIN-CONTAINING PROTEIN"/>
    <property type="match status" value="1"/>
</dbReference>
<dbReference type="PANTHER" id="PTHR47843">
    <property type="entry name" value="BTB DOMAIN-CONTAINING PROTEIN-RELATED"/>
    <property type="match status" value="1"/>
</dbReference>
<reference evidence="2" key="1">
    <citation type="journal article" date="2020" name="Stud. Mycol.">
        <title>101 Dothideomycetes genomes: a test case for predicting lifestyles and emergence of pathogens.</title>
        <authorList>
            <person name="Haridas S."/>
            <person name="Albert R."/>
            <person name="Binder M."/>
            <person name="Bloem J."/>
            <person name="Labutti K."/>
            <person name="Salamov A."/>
            <person name="Andreopoulos B."/>
            <person name="Baker S."/>
            <person name="Barry K."/>
            <person name="Bills G."/>
            <person name="Bluhm B."/>
            <person name="Cannon C."/>
            <person name="Castanera R."/>
            <person name="Culley D."/>
            <person name="Daum C."/>
            <person name="Ezra D."/>
            <person name="Gonzalez J."/>
            <person name="Henrissat B."/>
            <person name="Kuo A."/>
            <person name="Liang C."/>
            <person name="Lipzen A."/>
            <person name="Lutzoni F."/>
            <person name="Magnuson J."/>
            <person name="Mondo S."/>
            <person name="Nolan M."/>
            <person name="Ohm R."/>
            <person name="Pangilinan J."/>
            <person name="Park H.-J."/>
            <person name="Ramirez L."/>
            <person name="Alfaro M."/>
            <person name="Sun H."/>
            <person name="Tritt A."/>
            <person name="Yoshinaga Y."/>
            <person name="Zwiers L.-H."/>
            <person name="Turgeon B."/>
            <person name="Goodwin S."/>
            <person name="Spatafora J."/>
            <person name="Crous P."/>
            <person name="Grigoriev I."/>
        </authorList>
    </citation>
    <scope>NUCLEOTIDE SEQUENCE</scope>
    <source>
        <strain evidence="2">CBS 119925</strain>
    </source>
</reference>
<proteinExistence type="predicted"/>
<evidence type="ECO:0000313" key="3">
    <source>
        <dbReference type="Proteomes" id="UP000799440"/>
    </source>
</evidence>
<evidence type="ECO:0000313" key="2">
    <source>
        <dbReference type="EMBL" id="KAF2751789.1"/>
    </source>
</evidence>
<dbReference type="AlphaFoldDB" id="A0A6A6VPJ7"/>
<dbReference type="OrthoDB" id="1022638at2759"/>
<feature type="domain" description="BTB" evidence="1">
    <location>
        <begin position="19"/>
        <end position="93"/>
    </location>
</feature>
<dbReference type="Proteomes" id="UP000799440">
    <property type="component" value="Unassembled WGS sequence"/>
</dbReference>
<dbReference type="SUPFAM" id="SSF54695">
    <property type="entry name" value="POZ domain"/>
    <property type="match status" value="1"/>
</dbReference>
<gene>
    <name evidence="2" type="ORF">M011DRAFT_454687</name>
</gene>
<dbReference type="Pfam" id="PF00651">
    <property type="entry name" value="BTB"/>
    <property type="match status" value="1"/>
</dbReference>
<protein>
    <recommendedName>
        <fullName evidence="1">BTB domain-containing protein</fullName>
    </recommendedName>
</protein>
<dbReference type="InterPro" id="IPR011333">
    <property type="entry name" value="SKP1/BTB/POZ_sf"/>
</dbReference>
<dbReference type="Gene3D" id="3.30.710.10">
    <property type="entry name" value="Potassium Channel Kv1.1, Chain A"/>
    <property type="match status" value="1"/>
</dbReference>
<dbReference type="PROSITE" id="PS50097">
    <property type="entry name" value="BTB"/>
    <property type="match status" value="1"/>
</dbReference>
<evidence type="ECO:0000259" key="1">
    <source>
        <dbReference type="PROSITE" id="PS50097"/>
    </source>
</evidence>
<dbReference type="EMBL" id="MU006561">
    <property type="protein sequence ID" value="KAF2751789.1"/>
    <property type="molecule type" value="Genomic_DNA"/>
</dbReference>
<accession>A0A6A6VPJ7</accession>
<dbReference type="InterPro" id="IPR000210">
    <property type="entry name" value="BTB/POZ_dom"/>
</dbReference>
<name>A0A6A6VPJ7_9PLEO</name>
<dbReference type="CDD" id="cd18186">
    <property type="entry name" value="BTB_POZ_ZBTB_KLHL-like"/>
    <property type="match status" value="1"/>
</dbReference>
<sequence length="221" mass="24498">MAARGFISSDHAPDYLQSPTVKIKVGNEQDGKEPKESFVHKGLLCGRSEFFTTALNGSWAEADSNEVNLPEDDPDIFVLYQALLYTNLLHIKHSVNKCAIHGYLQLSKLYILCSKLLVETSIVMILDTIIALSEEKNVLLDLKSIRNIFDGTVEEMPLARHLSNSIQSMAARTSSLKRTLTTSQSSSALLWPLAFWLTDLVLGMLPGERPSVVRPANVRNA</sequence>
<keyword evidence="3" id="KW-1185">Reference proteome</keyword>
<organism evidence="2 3">
    <name type="scientific">Sporormia fimetaria CBS 119925</name>
    <dbReference type="NCBI Taxonomy" id="1340428"/>
    <lineage>
        <taxon>Eukaryota</taxon>
        <taxon>Fungi</taxon>
        <taxon>Dikarya</taxon>
        <taxon>Ascomycota</taxon>
        <taxon>Pezizomycotina</taxon>
        <taxon>Dothideomycetes</taxon>
        <taxon>Pleosporomycetidae</taxon>
        <taxon>Pleosporales</taxon>
        <taxon>Sporormiaceae</taxon>
        <taxon>Sporormia</taxon>
    </lineage>
</organism>